<gene>
    <name evidence="1" type="ORF">L6164_011287</name>
</gene>
<comment type="caution">
    <text evidence="1">The sequence shown here is derived from an EMBL/GenBank/DDBJ whole genome shotgun (WGS) entry which is preliminary data.</text>
</comment>
<accession>A0ACB9P672</accession>
<dbReference type="Proteomes" id="UP000828941">
    <property type="component" value="Chromosome 5"/>
</dbReference>
<keyword evidence="2" id="KW-1185">Reference proteome</keyword>
<organism evidence="1 2">
    <name type="scientific">Bauhinia variegata</name>
    <name type="common">Purple orchid tree</name>
    <name type="synonym">Phanera variegata</name>
    <dbReference type="NCBI Taxonomy" id="167791"/>
    <lineage>
        <taxon>Eukaryota</taxon>
        <taxon>Viridiplantae</taxon>
        <taxon>Streptophyta</taxon>
        <taxon>Embryophyta</taxon>
        <taxon>Tracheophyta</taxon>
        <taxon>Spermatophyta</taxon>
        <taxon>Magnoliopsida</taxon>
        <taxon>eudicotyledons</taxon>
        <taxon>Gunneridae</taxon>
        <taxon>Pentapetalae</taxon>
        <taxon>rosids</taxon>
        <taxon>fabids</taxon>
        <taxon>Fabales</taxon>
        <taxon>Fabaceae</taxon>
        <taxon>Cercidoideae</taxon>
        <taxon>Cercideae</taxon>
        <taxon>Bauhiniinae</taxon>
        <taxon>Bauhinia</taxon>
    </lineage>
</organism>
<sequence>MSIIVSTRFISFLLILILLPLRFSSGHAKQVKKLVVLATSGSGTATSSMHVEIYDGVPVVAELDQRTMLGPGRKMMTKGVSNEKRKLGDSARVKMPGFVSLNADYHVPRPHPPKNN</sequence>
<name>A0ACB9P672_BAUVA</name>
<proteinExistence type="predicted"/>
<evidence type="ECO:0000313" key="1">
    <source>
        <dbReference type="EMBL" id="KAI4344010.1"/>
    </source>
</evidence>
<protein>
    <submittedName>
        <fullName evidence="1">Uncharacterized protein</fullName>
    </submittedName>
</protein>
<reference evidence="1 2" key="1">
    <citation type="journal article" date="2022" name="DNA Res.">
        <title>Chromosomal-level genome assembly of the orchid tree Bauhinia variegata (Leguminosae; Cercidoideae) supports the allotetraploid origin hypothesis of Bauhinia.</title>
        <authorList>
            <person name="Zhong Y."/>
            <person name="Chen Y."/>
            <person name="Zheng D."/>
            <person name="Pang J."/>
            <person name="Liu Y."/>
            <person name="Luo S."/>
            <person name="Meng S."/>
            <person name="Qian L."/>
            <person name="Wei D."/>
            <person name="Dai S."/>
            <person name="Zhou R."/>
        </authorList>
    </citation>
    <scope>NUCLEOTIDE SEQUENCE [LARGE SCALE GENOMIC DNA]</scope>
    <source>
        <strain evidence="1">BV-YZ2020</strain>
    </source>
</reference>
<evidence type="ECO:0000313" key="2">
    <source>
        <dbReference type="Proteomes" id="UP000828941"/>
    </source>
</evidence>
<dbReference type="EMBL" id="CM039430">
    <property type="protein sequence ID" value="KAI4344010.1"/>
    <property type="molecule type" value="Genomic_DNA"/>
</dbReference>